<evidence type="ECO:0000313" key="2">
    <source>
        <dbReference type="Proteomes" id="UP001152795"/>
    </source>
</evidence>
<sequence>MDTDSAYIAISGENIEELVKPELRDEFETDKSNWFPHTDSVENARYDKRNHGYSKWNGKERDTRHYFERFSEDDNFDGVTLQELPELDKLFELEDKEETKLVAQLIAYNAPTVPMRIPCT</sequence>
<dbReference type="PANTHER" id="PTHR33206:SF1">
    <property type="entry name" value="DNA-DIRECTED DNA POLYMERASE"/>
    <property type="match status" value="1"/>
</dbReference>
<dbReference type="EMBL" id="CACRXK020006944">
    <property type="protein sequence ID" value="CAB4010888.1"/>
    <property type="molecule type" value="Genomic_DNA"/>
</dbReference>
<proteinExistence type="predicted"/>
<evidence type="ECO:0000313" key="1">
    <source>
        <dbReference type="EMBL" id="CAB4010888.1"/>
    </source>
</evidence>
<dbReference type="Proteomes" id="UP001152795">
    <property type="component" value="Unassembled WGS sequence"/>
</dbReference>
<keyword evidence="2" id="KW-1185">Reference proteome</keyword>
<name>A0A7D9IQC3_PARCT</name>
<organism evidence="1 2">
    <name type="scientific">Paramuricea clavata</name>
    <name type="common">Red gorgonian</name>
    <name type="synonym">Violescent sea-whip</name>
    <dbReference type="NCBI Taxonomy" id="317549"/>
    <lineage>
        <taxon>Eukaryota</taxon>
        <taxon>Metazoa</taxon>
        <taxon>Cnidaria</taxon>
        <taxon>Anthozoa</taxon>
        <taxon>Octocorallia</taxon>
        <taxon>Malacalcyonacea</taxon>
        <taxon>Plexauridae</taxon>
        <taxon>Paramuricea</taxon>
    </lineage>
</organism>
<dbReference type="PANTHER" id="PTHR33206">
    <property type="entry name" value="PROTEIN CBG10425"/>
    <property type="match status" value="1"/>
</dbReference>
<reference evidence="1" key="1">
    <citation type="submission" date="2020-04" db="EMBL/GenBank/DDBJ databases">
        <authorList>
            <person name="Alioto T."/>
            <person name="Alioto T."/>
            <person name="Gomez Garrido J."/>
        </authorList>
    </citation>
    <scope>NUCLEOTIDE SEQUENCE</scope>
    <source>
        <strain evidence="1">A484AB</strain>
    </source>
</reference>
<dbReference type="AlphaFoldDB" id="A0A7D9IQC3"/>
<comment type="caution">
    <text evidence="1">The sequence shown here is derived from an EMBL/GenBank/DDBJ whole genome shotgun (WGS) entry which is preliminary data.</text>
</comment>
<accession>A0A7D9IQC3</accession>
<dbReference type="OrthoDB" id="6153129at2759"/>
<protein>
    <submittedName>
        <fullName evidence="1">Uncharacterized protein</fullName>
    </submittedName>
</protein>
<gene>
    <name evidence="1" type="ORF">PACLA_8A007611</name>
</gene>